<reference evidence="13" key="1">
    <citation type="journal article" date="2009" name="Science">
        <title>The B73 maize genome: complexity, diversity, and dynamics.</title>
        <authorList>
            <person name="Schnable P.S."/>
            <person name="Ware D."/>
            <person name="Fulton R.S."/>
            <person name="Stein J.C."/>
            <person name="Wei F."/>
            <person name="Pasternak S."/>
            <person name="Liang C."/>
            <person name="Zhang J."/>
            <person name="Fulton L."/>
            <person name="Graves T.A."/>
            <person name="Minx P."/>
            <person name="Reily A.D."/>
            <person name="Courtney L."/>
            <person name="Kruchowski S.S."/>
            <person name="Tomlinson C."/>
            <person name="Strong C."/>
            <person name="Delehaunty K."/>
            <person name="Fronick C."/>
            <person name="Courtney B."/>
            <person name="Rock S.M."/>
            <person name="Belter E."/>
            <person name="Du F."/>
            <person name="Kim K."/>
            <person name="Abbott R.M."/>
            <person name="Cotton M."/>
            <person name="Levy A."/>
            <person name="Marchetto P."/>
            <person name="Ochoa K."/>
            <person name="Jackson S.M."/>
            <person name="Gillam B."/>
            <person name="Chen W."/>
            <person name="Yan L."/>
            <person name="Higginbotham J."/>
            <person name="Cardenas M."/>
            <person name="Waligorski J."/>
            <person name="Applebaum E."/>
            <person name="Phelps L."/>
            <person name="Falcone J."/>
            <person name="Kanchi K."/>
            <person name="Thane T."/>
            <person name="Scimone A."/>
            <person name="Thane N."/>
            <person name="Henke J."/>
            <person name="Wang T."/>
            <person name="Ruppert J."/>
            <person name="Shah N."/>
            <person name="Rotter K."/>
            <person name="Hodges J."/>
            <person name="Ingenthron E."/>
            <person name="Cordes M."/>
            <person name="Kohlberg S."/>
            <person name="Sgro J."/>
            <person name="Delgado B."/>
            <person name="Mead K."/>
            <person name="Chinwalla A."/>
            <person name="Leonard S."/>
            <person name="Crouse K."/>
            <person name="Collura K."/>
            <person name="Kudrna D."/>
            <person name="Currie J."/>
            <person name="He R."/>
            <person name="Angelova A."/>
            <person name="Rajasekar S."/>
            <person name="Mueller T."/>
            <person name="Lomeli R."/>
            <person name="Scara G."/>
            <person name="Ko A."/>
            <person name="Delaney K."/>
            <person name="Wissotski M."/>
            <person name="Lopez G."/>
            <person name="Campos D."/>
            <person name="Braidotti M."/>
            <person name="Ashley E."/>
            <person name="Golser W."/>
            <person name="Kim H."/>
            <person name="Lee S."/>
            <person name="Lin J."/>
            <person name="Dujmic Z."/>
            <person name="Kim W."/>
            <person name="Talag J."/>
            <person name="Zuccolo A."/>
            <person name="Fan C."/>
            <person name="Sebastian A."/>
            <person name="Kramer M."/>
            <person name="Spiegel L."/>
            <person name="Nascimento L."/>
            <person name="Zutavern T."/>
            <person name="Miller B."/>
            <person name="Ambroise C."/>
            <person name="Muller S."/>
            <person name="Spooner W."/>
            <person name="Narechania A."/>
            <person name="Ren L."/>
            <person name="Wei S."/>
            <person name="Kumari S."/>
            <person name="Faga B."/>
            <person name="Levy M.J."/>
            <person name="McMahan L."/>
            <person name="Van Buren P."/>
            <person name="Vaughn M.W."/>
            <person name="Ying K."/>
            <person name="Yeh C.-T."/>
            <person name="Emrich S.J."/>
            <person name="Jia Y."/>
            <person name="Kalyanaraman A."/>
            <person name="Hsia A.-P."/>
            <person name="Barbazuk W.B."/>
            <person name="Baucom R.S."/>
            <person name="Brutnell T.P."/>
            <person name="Carpita N.C."/>
            <person name="Chaparro C."/>
            <person name="Chia J.-M."/>
            <person name="Deragon J.-M."/>
            <person name="Estill J.C."/>
            <person name="Fu Y."/>
            <person name="Jeddeloh J.A."/>
            <person name="Han Y."/>
            <person name="Lee H."/>
            <person name="Li P."/>
            <person name="Lisch D.R."/>
            <person name="Liu S."/>
            <person name="Liu Z."/>
            <person name="Nagel D.H."/>
            <person name="McCann M.C."/>
            <person name="SanMiguel P."/>
            <person name="Myers A.M."/>
            <person name="Nettleton D."/>
            <person name="Nguyen J."/>
            <person name="Penning B.W."/>
            <person name="Ponnala L."/>
            <person name="Schneider K.L."/>
            <person name="Schwartz D.C."/>
            <person name="Sharma A."/>
            <person name="Soderlund C."/>
            <person name="Springer N.M."/>
            <person name="Sun Q."/>
            <person name="Wang H."/>
            <person name="Waterman M."/>
            <person name="Westerman R."/>
            <person name="Wolfgruber T.K."/>
            <person name="Yang L."/>
            <person name="Yu Y."/>
            <person name="Zhang L."/>
            <person name="Zhou S."/>
            <person name="Zhu Q."/>
            <person name="Bennetzen J.L."/>
            <person name="Dawe R.K."/>
            <person name="Jiang J."/>
            <person name="Jiang N."/>
            <person name="Presting G.G."/>
            <person name="Wessler S.R."/>
            <person name="Aluru S."/>
            <person name="Martienssen R.A."/>
            <person name="Clifton S.W."/>
            <person name="McCombie W.R."/>
            <person name="Wing R.A."/>
            <person name="Wilson R.K."/>
        </authorList>
    </citation>
    <scope>NUCLEOTIDE SEQUENCE [LARGE SCALE GENOMIC DNA]</scope>
    <source>
        <strain evidence="13">cv. B73</strain>
    </source>
</reference>
<dbReference type="PRINTS" id="PR00620">
    <property type="entry name" value="HISTONEH2A"/>
</dbReference>
<dbReference type="InterPro" id="IPR002119">
    <property type="entry name" value="Histone_H2A"/>
</dbReference>
<reference evidence="12" key="3">
    <citation type="submission" date="2021-05" db="UniProtKB">
        <authorList>
            <consortium name="EnsemblPlants"/>
        </authorList>
    </citation>
    <scope>IDENTIFICATION</scope>
    <source>
        <strain evidence="12">cv. B73</strain>
    </source>
</reference>
<evidence type="ECO:0000256" key="5">
    <source>
        <dbReference type="ARBA" id="ARBA00022454"/>
    </source>
</evidence>
<dbReference type="Gene3D" id="1.25.40.180">
    <property type="match status" value="1"/>
</dbReference>
<dbReference type="InterPro" id="IPR003891">
    <property type="entry name" value="Initiation_fac_eIF4g_MI"/>
</dbReference>
<protein>
    <recommendedName>
        <fullName evidence="11">MI domain-containing protein</fullName>
    </recommendedName>
</protein>
<dbReference type="Gene3D" id="1.10.20.10">
    <property type="entry name" value="Histone, subunit A"/>
    <property type="match status" value="1"/>
</dbReference>
<keyword evidence="8" id="KW-0539">Nucleus</keyword>
<dbReference type="SUPFAM" id="SSF48371">
    <property type="entry name" value="ARM repeat"/>
    <property type="match status" value="1"/>
</dbReference>
<evidence type="ECO:0000313" key="12">
    <source>
        <dbReference type="EnsemblPlants" id="Zm00001eb355400_P001"/>
    </source>
</evidence>
<evidence type="ECO:0000256" key="10">
    <source>
        <dbReference type="ARBA" id="ARBA00055491"/>
    </source>
</evidence>
<dbReference type="InterPro" id="IPR007125">
    <property type="entry name" value="H2A/H2B/H3"/>
</dbReference>
<comment type="function">
    <text evidence="10">Variant histones H2A are synthesized throughout the cell cycle and are very different from classical S-phase regulated H2A. May replace conventional H2A in a subset of nucleosomes. Nucleosomes wrap and compact DNA into chromatin, limiting DNA accessibility to the cellular machineries which require DNA as a template. Histones thereby play a central role in transcription regulation, DNA repair, DNA replication and chromosomal stability. DNA accessibility is regulated via a complex set of post-translational modifications of histones, also called histone code, and nucleosome remodeling.</text>
</comment>
<proteinExistence type="evidence at protein level"/>
<dbReference type="GO" id="GO:0046982">
    <property type="term" value="F:protein heterodimerization activity"/>
    <property type="evidence" value="ECO:0007669"/>
    <property type="project" value="InterPro"/>
</dbReference>
<dbReference type="InParanoid" id="A0A804QPH4"/>
<dbReference type="PANTHER" id="PTHR23430">
    <property type="entry name" value="HISTONE H2A"/>
    <property type="match status" value="1"/>
</dbReference>
<dbReference type="FunFam" id="1.25.40.180:FF:000218">
    <property type="match status" value="1"/>
</dbReference>
<keyword evidence="6" id="KW-0810">Translation regulation</keyword>
<evidence type="ECO:0000259" key="11">
    <source>
        <dbReference type="PROSITE" id="PS51366"/>
    </source>
</evidence>
<evidence type="ECO:0000313" key="13">
    <source>
        <dbReference type="Proteomes" id="UP000007305"/>
    </source>
</evidence>
<dbReference type="Pfam" id="PF00125">
    <property type="entry name" value="Histone"/>
    <property type="match status" value="1"/>
</dbReference>
<organism evidence="12 13">
    <name type="scientific">Zea mays</name>
    <name type="common">Maize</name>
    <dbReference type="NCBI Taxonomy" id="4577"/>
    <lineage>
        <taxon>Eukaryota</taxon>
        <taxon>Viridiplantae</taxon>
        <taxon>Streptophyta</taxon>
        <taxon>Embryophyta</taxon>
        <taxon>Tracheophyta</taxon>
        <taxon>Spermatophyta</taxon>
        <taxon>Magnoliopsida</taxon>
        <taxon>Liliopsida</taxon>
        <taxon>Poales</taxon>
        <taxon>Poaceae</taxon>
        <taxon>PACMAD clade</taxon>
        <taxon>Panicoideae</taxon>
        <taxon>Andropogonodae</taxon>
        <taxon>Andropogoneae</taxon>
        <taxon>Tripsacinae</taxon>
        <taxon>Zea</taxon>
    </lineage>
</organism>
<evidence type="ECO:0000256" key="9">
    <source>
        <dbReference type="ARBA" id="ARBA00023269"/>
    </source>
</evidence>
<dbReference type="AlphaFoldDB" id="A0A804QPH4"/>
<dbReference type="GO" id="GO:0005634">
    <property type="term" value="C:nucleus"/>
    <property type="evidence" value="ECO:0000318"/>
    <property type="project" value="GO_Central"/>
</dbReference>
<evidence type="ECO:0000256" key="6">
    <source>
        <dbReference type="ARBA" id="ARBA00022845"/>
    </source>
</evidence>
<dbReference type="FunFam" id="1.10.20.10:FF:000005">
    <property type="entry name" value="Histone H2A"/>
    <property type="match status" value="1"/>
</dbReference>
<dbReference type="GO" id="GO:0000786">
    <property type="term" value="C:nucleosome"/>
    <property type="evidence" value="ECO:0000318"/>
    <property type="project" value="GO_Central"/>
</dbReference>
<keyword evidence="9" id="KW-0544">Nucleosome core</keyword>
<evidence type="ECO:0000256" key="4">
    <source>
        <dbReference type="ARBA" id="ARBA00011538"/>
    </source>
</evidence>
<dbReference type="GO" id="GO:0031507">
    <property type="term" value="P:heterochromatin formation"/>
    <property type="evidence" value="ECO:0000318"/>
    <property type="project" value="GO_Central"/>
</dbReference>
<keyword evidence="7" id="KW-0238">DNA-binding</keyword>
<dbReference type="Pfam" id="PF02847">
    <property type="entry name" value="MA3"/>
    <property type="match status" value="1"/>
</dbReference>
<comment type="subcellular location">
    <subcellularLocation>
        <location evidence="2">Chromosome</location>
    </subcellularLocation>
    <subcellularLocation>
        <location evidence="1">Nucleus</location>
    </subcellularLocation>
</comment>
<evidence type="ECO:0000256" key="7">
    <source>
        <dbReference type="ARBA" id="ARBA00023125"/>
    </source>
</evidence>
<keyword evidence="5" id="KW-0158">Chromosome</keyword>
<evidence type="ECO:0000256" key="2">
    <source>
        <dbReference type="ARBA" id="ARBA00004286"/>
    </source>
</evidence>
<dbReference type="InterPro" id="IPR032454">
    <property type="entry name" value="Histone_H2A_C"/>
</dbReference>
<dbReference type="GO" id="GO:0003677">
    <property type="term" value="F:DNA binding"/>
    <property type="evidence" value="ECO:0007669"/>
    <property type="project" value="UniProtKB-KW"/>
</dbReference>
<dbReference type="InterPro" id="IPR009072">
    <property type="entry name" value="Histone-fold"/>
</dbReference>
<comment type="similarity">
    <text evidence="3">Belongs to the histone H2A family.</text>
</comment>
<dbReference type="Pfam" id="PF16211">
    <property type="entry name" value="Histone_H2A_C"/>
    <property type="match status" value="1"/>
</dbReference>
<comment type="subunit">
    <text evidence="4">The nucleosome is a histone octamer containing two molecules each of H2A, H2B, H3 and H4 assembled in one H3-H4 heterotetramer and two H2A-H2B heterodimers. The octamer wraps approximately 147 bp of DNA.</text>
</comment>
<accession>A0A804QPH4</accession>
<evidence type="ECO:0000256" key="1">
    <source>
        <dbReference type="ARBA" id="ARBA00004123"/>
    </source>
</evidence>
<dbReference type="GO" id="GO:0030527">
    <property type="term" value="F:structural constituent of chromatin"/>
    <property type="evidence" value="ECO:0000318"/>
    <property type="project" value="GO_Central"/>
</dbReference>
<dbReference type="Gene3D" id="1.10.287.4070">
    <property type="match status" value="1"/>
</dbReference>
<keyword evidence="13" id="KW-1185">Reference proteome</keyword>
<evidence type="ECO:0000256" key="3">
    <source>
        <dbReference type="ARBA" id="ARBA00010691"/>
    </source>
</evidence>
<dbReference type="EnsemblPlants" id="Zm00001eb355400_T001">
    <property type="protein sequence ID" value="Zm00001eb355400_P001"/>
    <property type="gene ID" value="Zm00001eb355400"/>
</dbReference>
<dbReference type="CDD" id="cd00074">
    <property type="entry name" value="HFD_H2A"/>
    <property type="match status" value="1"/>
</dbReference>
<reference evidence="12" key="2">
    <citation type="submission" date="2019-07" db="EMBL/GenBank/DDBJ databases">
        <authorList>
            <person name="Seetharam A."/>
            <person name="Woodhouse M."/>
            <person name="Cannon E."/>
        </authorList>
    </citation>
    <scope>NUCLEOTIDE SEQUENCE [LARGE SCALE GENOMIC DNA]</scope>
    <source>
        <strain evidence="12">cv. B73</strain>
    </source>
</reference>
<keyword evidence="14" id="KW-1267">Proteomics identification</keyword>
<dbReference type="Proteomes" id="UP000007305">
    <property type="component" value="Chromosome 8"/>
</dbReference>
<feature type="domain" description="MI" evidence="11">
    <location>
        <begin position="170"/>
        <end position="299"/>
    </location>
</feature>
<dbReference type="InterPro" id="IPR016024">
    <property type="entry name" value="ARM-type_fold"/>
</dbReference>
<evidence type="ECO:0007829" key="14">
    <source>
        <dbReference type="PeptideAtlas" id="A0A804QPH4"/>
    </source>
</evidence>
<dbReference type="SMART" id="SM00414">
    <property type="entry name" value="H2A"/>
    <property type="match status" value="1"/>
</dbReference>
<dbReference type="GO" id="GO:0006417">
    <property type="term" value="P:regulation of translation"/>
    <property type="evidence" value="ECO:0007669"/>
    <property type="project" value="UniProtKB-KW"/>
</dbReference>
<name>A0A804QPH4_MAIZE</name>
<dbReference type="Gramene" id="Zm00001eb355400_T001">
    <property type="protein sequence ID" value="Zm00001eb355400_P001"/>
    <property type="gene ID" value="Zm00001eb355400"/>
</dbReference>
<dbReference type="PROSITE" id="PS51366">
    <property type="entry name" value="MI"/>
    <property type="match status" value="1"/>
</dbReference>
<sequence length="440" mass="49342">MSMPPPRRPQPQVKSKPSVAHLSFIFLHPETQGISFLVKSSSACSNRACSSGTRLRRLRGGKKVGTTLGLCISCEDFDLEKAQLDLGHGYNRAEMKFNVNRVDNMVIQAIFLLDMLNKDINSFSMRVSPSNQLWNPNGQAFGWKVQQRELRKRSGHREESSVLGRQGALRLSMARTSFKMEHDLSKFGYFSRWRSVAKYSNHHGKERPICEKSRYRSANSFERKDLERELLAKLLVYLCTAQEHLLSQRQLLQGFQHVLSTLEDVVTDAPKATKFLGQIFARVVLEDGISLTEGGGLLQEWDGREEPAGQHALEDSLASEDLGSMLESIRVERAKYSLMCFQFPVGRIHRQLKQMTQANGRVGATASVYLAAILEYLTAEVLELAGNASKDLKVKRITPRHLHLAICGDEELDTLIKGTIAGGGVIPHIHKSLINKSSKE</sequence>
<evidence type="ECO:0000256" key="8">
    <source>
        <dbReference type="ARBA" id="ARBA00023242"/>
    </source>
</evidence>
<dbReference type="SUPFAM" id="SSF47113">
    <property type="entry name" value="Histone-fold"/>
    <property type="match status" value="1"/>
</dbReference>